<keyword evidence="3 6" id="KW-0812">Transmembrane</keyword>
<dbReference type="InterPro" id="IPR001123">
    <property type="entry name" value="LeuE-type"/>
</dbReference>
<evidence type="ECO:0000313" key="7">
    <source>
        <dbReference type="EMBL" id="GAA1796325.1"/>
    </source>
</evidence>
<keyword evidence="4 6" id="KW-1133">Transmembrane helix</keyword>
<protein>
    <submittedName>
        <fullName evidence="7">LysE/ArgO family amino acid transporter</fullName>
    </submittedName>
</protein>
<dbReference type="PANTHER" id="PTHR30086">
    <property type="entry name" value="ARGININE EXPORTER PROTEIN ARGO"/>
    <property type="match status" value="1"/>
</dbReference>
<feature type="transmembrane region" description="Helical" evidence="6">
    <location>
        <begin position="182"/>
        <end position="202"/>
    </location>
</feature>
<feature type="transmembrane region" description="Helical" evidence="6">
    <location>
        <begin position="71"/>
        <end position="89"/>
    </location>
</feature>
<dbReference type="EMBL" id="BAAAPO010000033">
    <property type="protein sequence ID" value="GAA1796325.1"/>
    <property type="molecule type" value="Genomic_DNA"/>
</dbReference>
<dbReference type="RefSeq" id="WP_344084630.1">
    <property type="nucleotide sequence ID" value="NZ_BAAAPO010000033.1"/>
</dbReference>
<feature type="transmembrane region" description="Helical" evidence="6">
    <location>
        <begin position="149"/>
        <end position="170"/>
    </location>
</feature>
<feature type="transmembrane region" description="Helical" evidence="6">
    <location>
        <begin position="6"/>
        <end position="30"/>
    </location>
</feature>
<evidence type="ECO:0000256" key="1">
    <source>
        <dbReference type="ARBA" id="ARBA00004651"/>
    </source>
</evidence>
<name>A0ABN2LQY5_9MICO</name>
<evidence type="ECO:0000256" key="6">
    <source>
        <dbReference type="SAM" id="Phobius"/>
    </source>
</evidence>
<evidence type="ECO:0000313" key="8">
    <source>
        <dbReference type="Proteomes" id="UP001499938"/>
    </source>
</evidence>
<dbReference type="Pfam" id="PF01810">
    <property type="entry name" value="LysE"/>
    <property type="match status" value="1"/>
</dbReference>
<keyword evidence="5 6" id="KW-0472">Membrane</keyword>
<feature type="transmembrane region" description="Helical" evidence="6">
    <location>
        <begin position="42"/>
        <end position="65"/>
    </location>
</feature>
<evidence type="ECO:0000256" key="4">
    <source>
        <dbReference type="ARBA" id="ARBA00022989"/>
    </source>
</evidence>
<evidence type="ECO:0000256" key="3">
    <source>
        <dbReference type="ARBA" id="ARBA00022692"/>
    </source>
</evidence>
<keyword evidence="2" id="KW-1003">Cell membrane</keyword>
<proteinExistence type="predicted"/>
<evidence type="ECO:0000256" key="2">
    <source>
        <dbReference type="ARBA" id="ARBA00022475"/>
    </source>
</evidence>
<comment type="caution">
    <text evidence="7">The sequence shown here is derived from an EMBL/GenBank/DDBJ whole genome shotgun (WGS) entry which is preliminary data.</text>
</comment>
<comment type="subcellular location">
    <subcellularLocation>
        <location evidence="1">Cell membrane</location>
        <topology evidence="1">Multi-pass membrane protein</topology>
    </subcellularLocation>
</comment>
<dbReference type="PANTHER" id="PTHR30086:SF20">
    <property type="entry name" value="ARGININE EXPORTER PROTEIN ARGO-RELATED"/>
    <property type="match status" value="1"/>
</dbReference>
<dbReference type="Proteomes" id="UP001499938">
    <property type="component" value="Unassembled WGS sequence"/>
</dbReference>
<evidence type="ECO:0000256" key="5">
    <source>
        <dbReference type="ARBA" id="ARBA00023136"/>
    </source>
</evidence>
<keyword evidence="8" id="KW-1185">Reference proteome</keyword>
<accession>A0ABN2LQY5</accession>
<gene>
    <name evidence="7" type="ORF">GCM10009811_20720</name>
</gene>
<sequence>MESPAAAALTGLLTGAALIIAIGAQNAYVLRQGIRREHVLPIVAICALSDAVLIIAGVGGMGALVAAAPGLITAVKWLGAAFLIAYGLLAARRALHAEHLDAAANGGGPVPLRTAILTVLAFTWLNPHVYLDTLVFLGSVATSHAGQRWWFAAGAAGASLLWFTGLGYGARLLAPVFARPMAWRVLDAVIAVVMIALGISLLR</sequence>
<reference evidence="7 8" key="1">
    <citation type="journal article" date="2019" name="Int. J. Syst. Evol. Microbiol.">
        <title>The Global Catalogue of Microorganisms (GCM) 10K type strain sequencing project: providing services to taxonomists for standard genome sequencing and annotation.</title>
        <authorList>
            <consortium name="The Broad Institute Genomics Platform"/>
            <consortium name="The Broad Institute Genome Sequencing Center for Infectious Disease"/>
            <person name="Wu L."/>
            <person name="Ma J."/>
        </authorList>
    </citation>
    <scope>NUCLEOTIDE SEQUENCE [LARGE SCALE GENOMIC DNA]</scope>
    <source>
        <strain evidence="7 8">JCM 15592</strain>
    </source>
</reference>
<organism evidence="7 8">
    <name type="scientific">Nostocoides veronense</name>
    <dbReference type="NCBI Taxonomy" id="330836"/>
    <lineage>
        <taxon>Bacteria</taxon>
        <taxon>Bacillati</taxon>
        <taxon>Actinomycetota</taxon>
        <taxon>Actinomycetes</taxon>
        <taxon>Micrococcales</taxon>
        <taxon>Intrasporangiaceae</taxon>
        <taxon>Nostocoides</taxon>
    </lineage>
</organism>